<feature type="compositionally biased region" description="Basic and acidic residues" evidence="6">
    <location>
        <begin position="1728"/>
        <end position="1737"/>
    </location>
</feature>
<feature type="compositionally biased region" description="Low complexity" evidence="6">
    <location>
        <begin position="1823"/>
        <end position="1833"/>
    </location>
</feature>
<feature type="compositionally biased region" description="Basic residues" evidence="6">
    <location>
        <begin position="874"/>
        <end position="893"/>
    </location>
</feature>
<feature type="domain" description="C2H2-type" evidence="7">
    <location>
        <begin position="368"/>
        <end position="396"/>
    </location>
</feature>
<feature type="domain" description="C2H2-type" evidence="7">
    <location>
        <begin position="2755"/>
        <end position="2783"/>
    </location>
</feature>
<feature type="compositionally biased region" description="Basic residues" evidence="6">
    <location>
        <begin position="1622"/>
        <end position="1638"/>
    </location>
</feature>
<reference evidence="8 9" key="1">
    <citation type="submission" date="2024-07" db="EMBL/GenBank/DDBJ databases">
        <title>Chromosome-level genome assembly of the water stick insect Ranatra chinensis (Heteroptera: Nepidae).</title>
        <authorList>
            <person name="Liu X."/>
        </authorList>
    </citation>
    <scope>NUCLEOTIDE SEQUENCE [LARGE SCALE GENOMIC DNA]</scope>
    <source>
        <strain evidence="8">Cailab_2021Rc</strain>
        <tissue evidence="8">Muscle</tissue>
    </source>
</reference>
<feature type="region of interest" description="Disordered" evidence="6">
    <location>
        <begin position="2188"/>
        <end position="2259"/>
    </location>
</feature>
<feature type="compositionally biased region" description="Basic and acidic residues" evidence="6">
    <location>
        <begin position="1173"/>
        <end position="1184"/>
    </location>
</feature>
<feature type="compositionally biased region" description="Polar residues" evidence="6">
    <location>
        <begin position="2196"/>
        <end position="2259"/>
    </location>
</feature>
<feature type="compositionally biased region" description="Basic residues" evidence="6">
    <location>
        <begin position="1517"/>
        <end position="1532"/>
    </location>
</feature>
<keyword evidence="2" id="KW-0677">Repeat</keyword>
<feature type="compositionally biased region" description="Polar residues" evidence="6">
    <location>
        <begin position="1536"/>
        <end position="1547"/>
    </location>
</feature>
<comment type="caution">
    <text evidence="8">The sequence shown here is derived from an EMBL/GenBank/DDBJ whole genome shotgun (WGS) entry which is preliminary data.</text>
</comment>
<evidence type="ECO:0000259" key="7">
    <source>
        <dbReference type="PROSITE" id="PS50157"/>
    </source>
</evidence>
<evidence type="ECO:0000313" key="8">
    <source>
        <dbReference type="EMBL" id="KAL1116807.1"/>
    </source>
</evidence>
<feature type="compositionally biased region" description="Basic residues" evidence="6">
    <location>
        <begin position="2922"/>
        <end position="2935"/>
    </location>
</feature>
<dbReference type="SMART" id="SM00355">
    <property type="entry name" value="ZnF_C2H2"/>
    <property type="match status" value="12"/>
</dbReference>
<accession>A0ABD0XZZ2</accession>
<feature type="compositionally biased region" description="Basic residues" evidence="6">
    <location>
        <begin position="2987"/>
        <end position="2996"/>
    </location>
</feature>
<feature type="region of interest" description="Disordered" evidence="6">
    <location>
        <begin position="2023"/>
        <end position="2061"/>
    </location>
</feature>
<evidence type="ECO:0000256" key="5">
    <source>
        <dbReference type="PROSITE-ProRule" id="PRU00042"/>
    </source>
</evidence>
<keyword evidence="4" id="KW-0862">Zinc</keyword>
<dbReference type="GO" id="GO:0008270">
    <property type="term" value="F:zinc ion binding"/>
    <property type="evidence" value="ECO:0007669"/>
    <property type="project" value="UniProtKB-KW"/>
</dbReference>
<feature type="region of interest" description="Disordered" evidence="6">
    <location>
        <begin position="1728"/>
        <end position="1757"/>
    </location>
</feature>
<evidence type="ECO:0000313" key="9">
    <source>
        <dbReference type="Proteomes" id="UP001558652"/>
    </source>
</evidence>
<keyword evidence="9" id="KW-1185">Reference proteome</keyword>
<feature type="region of interest" description="Disordered" evidence="6">
    <location>
        <begin position="1264"/>
        <end position="1708"/>
    </location>
</feature>
<feature type="compositionally biased region" description="Low complexity" evidence="6">
    <location>
        <begin position="2441"/>
        <end position="2462"/>
    </location>
</feature>
<feature type="compositionally biased region" description="Pro residues" evidence="6">
    <location>
        <begin position="530"/>
        <end position="539"/>
    </location>
</feature>
<keyword evidence="1" id="KW-0479">Metal-binding</keyword>
<feature type="region of interest" description="Disordered" evidence="6">
    <location>
        <begin position="1818"/>
        <end position="1876"/>
    </location>
</feature>
<feature type="compositionally biased region" description="Polar residues" evidence="6">
    <location>
        <begin position="2471"/>
        <end position="2502"/>
    </location>
</feature>
<dbReference type="EMBL" id="JBFDAA010000017">
    <property type="protein sequence ID" value="KAL1116807.1"/>
    <property type="molecule type" value="Genomic_DNA"/>
</dbReference>
<evidence type="ECO:0000256" key="1">
    <source>
        <dbReference type="ARBA" id="ARBA00022723"/>
    </source>
</evidence>
<dbReference type="PROSITE" id="PS00028">
    <property type="entry name" value="ZINC_FINGER_C2H2_1"/>
    <property type="match status" value="7"/>
</dbReference>
<feature type="domain" description="C2H2-type" evidence="7">
    <location>
        <begin position="1075"/>
        <end position="1105"/>
    </location>
</feature>
<dbReference type="Gene3D" id="3.30.160.60">
    <property type="entry name" value="Classic Zinc Finger"/>
    <property type="match status" value="3"/>
</dbReference>
<feature type="compositionally biased region" description="Low complexity" evidence="6">
    <location>
        <begin position="1565"/>
        <end position="1584"/>
    </location>
</feature>
<dbReference type="Proteomes" id="UP001558652">
    <property type="component" value="Unassembled WGS sequence"/>
</dbReference>
<feature type="region of interest" description="Disordered" evidence="6">
    <location>
        <begin position="2429"/>
        <end position="2502"/>
    </location>
</feature>
<feature type="compositionally biased region" description="Basic and acidic residues" evidence="6">
    <location>
        <begin position="1440"/>
        <end position="1472"/>
    </location>
</feature>
<evidence type="ECO:0000256" key="6">
    <source>
        <dbReference type="SAM" id="MobiDB-lite"/>
    </source>
</evidence>
<feature type="compositionally biased region" description="Polar residues" evidence="6">
    <location>
        <begin position="1347"/>
        <end position="1363"/>
    </location>
</feature>
<feature type="compositionally biased region" description="Basic and acidic residues" evidence="6">
    <location>
        <begin position="1483"/>
        <end position="1495"/>
    </location>
</feature>
<feature type="compositionally biased region" description="Basic residues" evidence="6">
    <location>
        <begin position="1301"/>
        <end position="1310"/>
    </location>
</feature>
<feature type="region of interest" description="Disordered" evidence="6">
    <location>
        <begin position="1173"/>
        <end position="1198"/>
    </location>
</feature>
<protein>
    <recommendedName>
        <fullName evidence="7">C2H2-type domain-containing protein</fullName>
    </recommendedName>
</protein>
<feature type="compositionally biased region" description="Basic and acidic residues" evidence="6">
    <location>
        <begin position="626"/>
        <end position="635"/>
    </location>
</feature>
<feature type="region of interest" description="Disordered" evidence="6">
    <location>
        <begin position="3078"/>
        <end position="3097"/>
    </location>
</feature>
<feature type="compositionally biased region" description="Basic residues" evidence="6">
    <location>
        <begin position="548"/>
        <end position="558"/>
    </location>
</feature>
<evidence type="ECO:0000256" key="3">
    <source>
        <dbReference type="ARBA" id="ARBA00022771"/>
    </source>
</evidence>
<feature type="compositionally biased region" description="Low complexity" evidence="6">
    <location>
        <begin position="2969"/>
        <end position="2986"/>
    </location>
</feature>
<feature type="domain" description="C2H2-type" evidence="7">
    <location>
        <begin position="464"/>
        <end position="487"/>
    </location>
</feature>
<feature type="compositionally biased region" description="Basic and acidic residues" evidence="6">
    <location>
        <begin position="1419"/>
        <end position="1432"/>
    </location>
</feature>
<proteinExistence type="predicted"/>
<feature type="region of interest" description="Disordered" evidence="6">
    <location>
        <begin position="617"/>
        <end position="645"/>
    </location>
</feature>
<organism evidence="8 9">
    <name type="scientific">Ranatra chinensis</name>
    <dbReference type="NCBI Taxonomy" id="642074"/>
    <lineage>
        <taxon>Eukaryota</taxon>
        <taxon>Metazoa</taxon>
        <taxon>Ecdysozoa</taxon>
        <taxon>Arthropoda</taxon>
        <taxon>Hexapoda</taxon>
        <taxon>Insecta</taxon>
        <taxon>Pterygota</taxon>
        <taxon>Neoptera</taxon>
        <taxon>Paraneoptera</taxon>
        <taxon>Hemiptera</taxon>
        <taxon>Heteroptera</taxon>
        <taxon>Panheteroptera</taxon>
        <taxon>Nepomorpha</taxon>
        <taxon>Nepidae</taxon>
        <taxon>Ranatrinae</taxon>
        <taxon>Ranatra</taxon>
    </lineage>
</organism>
<dbReference type="PANTHER" id="PTHR24408:SF64">
    <property type="entry name" value="LINKING IMMUNITY AND METABOLISM-RELATED"/>
    <property type="match status" value="1"/>
</dbReference>
<dbReference type="PANTHER" id="PTHR24408">
    <property type="entry name" value="ZINC FINGER PROTEIN"/>
    <property type="match status" value="1"/>
</dbReference>
<evidence type="ECO:0000256" key="4">
    <source>
        <dbReference type="ARBA" id="ARBA00022833"/>
    </source>
</evidence>
<dbReference type="PROSITE" id="PS50157">
    <property type="entry name" value="ZINC_FINGER_C2H2_2"/>
    <property type="match status" value="7"/>
</dbReference>
<sequence length="3116" mass="343183">MIKHSSSLEIGYWIREKKRICAVGRAGKSHRHRPSQTLPSELQRAARNLHHQQQQQQLIALQQQGCDLSILHKLLVEHEYRAELGMEGGRFLPHFLPAITITPAPAVITQPPPPSRTSLEEAEVIDRLKRLGTVVEVEEQKTQDDVSSKCLKMLEKMARATDVADTPMSPIVMALRDHERPPPPVYVGKEISVSYTSEGGREIMGNANMYAPAMVVCESNLEDVSLLHEEGNLFEPVIDIVEGENHLGPDGTFAFRTSSYVDTSDLSQCYSCDICSAVYQHAHMLRKHYLRLHVARKYISERDMEHYNIDLEPDTEVQGDGARVERLIFRCHTCRRCFSGKTELKSHLTDHPPVSEIRKPSTKQQKQYKCPNCETTFKWRKVYGRHKKTCKPPEKPAPSVDTPSFHCLYCNETFFNANKKKNHVLSLHPYCRKRHACVFCKQDGYPTHSALFGHLISEHADVYFGCEECRERFAQMSELAAHNNEKHNAPLLPKTPAIDQRFYSCSTCDRIYLVESSFSEHYPICLNPPPPKVTPPLPSPTSQEVARRGKSRKGKSGGKAKLEEVDPETLFYSRVSGNIRDNLLHHLDGKLDTIRVLSDSDPANSDARARKLMHFSAGFSSPTSPDGEHNDKEEASPNSAAARAKTPWEKYSFPKNYDGRCGLTSYIKDTSYLDISTQLIMRRNLQRLNMLPIIKEAQPTGASEGEGEEDVPSVLALERLGAQCAESFGEVKRIKNEETETTVLGELSGEWVRDRTYICSVCGWETPCLWSMEDHKYEIHPNVLCPQHELVGDDRDLSKLIYTRLVSAPPLFSPRRGGVTPSGPLPPATEAKCTKCGQSGFKGPSDLHLHIMECAGEDLGIVAGIPGGSQRTSSGRRKWRSTRKRRSGRRGLKRNIPSTPQRPPQKLRTKPGDTDTIQKMIANLPAKRITRRVIGFDEIEIKTRSQATIQNNRLLRKRIMKAPTPNGIQRTVKPNKPKQIKQEQTHTFASSRHLMVSQPLTKKEEPRIDSTRKVTDFIDTSAERGDVLSSLRMMPVKVKKPSVDDSTETESSMVIVSQKSEKEVEKEQDIVQKVAMCTGCGVCFEAKAALKRHHKSCVYYRESRPDNPCKSCNLSFPFLTALLEHNCQKDTGAPPRQMPKLEIEKDLAPVNSSEIPVLSPIAETAVEPPREVITDPKTRGENKPCHTPPPLIPKVPILEIPRPPPVGPILEIPRDSFIGISFIGGKIKYETLSSVSEETEKLEMGGVVFDKELVKKTKSPAKVLQKLSRKQKGLGGQKLQTGRKRKIGHEVGATEGEPKSKKPRVSKKKVVQQGEESANIELSPKKKRKYVRKLSVTPVKQEEEGQVKSSETSPAVETPSTPSVKKRKPGRPFGSVTKKSSGGSPLDLRPKRTRKSCGNGNDEKRRVSGRLGVVQKGNKKNDISLDSDKNTDEVAQSNIIKEDESVVKTDPELKDKTEDRSGDKEMEVNVKDEQEDESQPDENATRVGEDIKVDELKDEPEVGVVSEAEAEVVEERKKRRSRGSPASRRKKDTVKVTASGNQNGTQEVKTEVDPDKEFRQQEVDSPCSKSKSSSSRSNSAGRRSTAVNNVVDGAQVVESMAENDTEKCDEGDVVSLLEVPKNRRRSFRGSPATRRRKDIVKTGVESHLSTISKKEDDSDVVKNDLEEHDSPLERVTTPVLEESKSKRYCSRSASTRLNRKDDGAGSSHLNKVQELENIGEPRNDIVKEGDVELDQKPKNKGCLENSPTNRKRKVDTEYLADTSLEETCYNSTGKDSKNCDETAAELVLEEPKNRWTNRPSRTRRKVVSEEALGDEVRIETEETTVTEPVETPEMLGKTQDDENKALIPEQPKSKKRNSRQSPANNKKRGVLAEGSNVSEVELGGKCPETQTYVIHETNIPPVVIEEPKNRKLCGKQNSPGIRNNDLDGSSLGKAEEEISNTTESMAMTQGESTDKTVVSDGQVEQLSVECEKNPTGDGLLNEYSERGSIIESTVIGPEVDGVKGEVDTSASEKLNVTTCSKEVKSEGVEQAEQDVEMDESKGPDVAIDSQIDETSSRGEERKKKCRKATVKKEMADTSFDIDDGCCSVRTKKRKLEKKCVKPKRKHHLLLLETEFSSSESQSESGGDYTRKLKKLKDPLLGVKRSTNNMILKKKKKLLKLKNKIVTGGDREVIKVGPFKWEVSTFSRFSPKKDSDQCSNCHGNEPRNTGQKDNLCRSDSGSNKNNPATDNTDPSTLESSVPQIFSATPPSATEVGSSCKPSCESLPLKTGSSLGFDRSSDTTAEAPFPSAPSCGGVDLAVPTSCSEDVTYRLPPARSISPIWSQQLWEGNSSETQAQTNVNPSLGTILDSVNKLLSEPESTYTPLMLPQYSLADLQKAMGASDAEMAVLQQLGEASLQARYFDTEESGSGGGNVLIKDEEEWATEGCSIMDLDNQPPQPAQPSSRQDGVSSSTSPPNTTQTPLVSLPPHQFQASATSTGTNSTQHPTSFGNHHPQTIGLSMSSAPSLSFKDEIMASLSMHNSRHRTSPSVSNSNNLLAAHSGKEVVCPTCSCHFMGFPALQVHVNKAHSDIPNSTPVTTLNRRVVLESAKESRLICFVCQQILPSNLMCSHLVVEHSLKSVDITKCTSVTGEMPNSDGSVGGERLKSKMSSALDGLLERAVNNLLSAKKPGSRLELSGGVVQLLTKLCAVRGKDVGGDAATNTSFQNRIRSNSKDIFRKLKLESSCDNSNSSSSSWGSSSAVGTASQTKQYSKSYNCAICGEKFPLASTRNRHVLQAHTKSAVPSEDRYNSELFEYENDWREAPSPPNSFCDSGTELPCEGETRRAVHPLCSDCGLSFRSIHDMTAHRLEYHTKSRRMSTDSVSLVSGSRVNSPVFIPGSRRSSVDAPTGSSHVCTHPHVVEKTPSRKNKICSASRGGGTQGRKRGGGGFSKRKPVGIGRGKPPLNRASTDVEEVKKAMSPPPAQVELPSTSSGQKSPSSATSPAGGKKRPGRPKKVQQAEGPIPPKKKNTPAAAVPSAKQGVSRGICRSERKKVRLTHVGEESVKEKAEAALRELNQPKKGKDGCCARWNNAMTFTRAATGVRPASPTPTPPPQPTDIYDFSEDSTTAAAALAAV</sequence>
<gene>
    <name evidence="8" type="ORF">AAG570_005277</name>
</gene>
<keyword evidence="3 5" id="KW-0863">Zinc-finger</keyword>
<feature type="domain" description="C2H2-type" evidence="7">
    <location>
        <begin position="270"/>
        <end position="298"/>
    </location>
</feature>
<evidence type="ECO:0000256" key="2">
    <source>
        <dbReference type="ARBA" id="ARBA00022737"/>
    </source>
</evidence>
<feature type="compositionally biased region" description="Basic and acidic residues" evidence="6">
    <location>
        <begin position="1548"/>
        <end position="1562"/>
    </location>
</feature>
<feature type="domain" description="C2H2-type" evidence="7">
    <location>
        <begin position="329"/>
        <end position="351"/>
    </location>
</feature>
<feature type="region of interest" description="Disordered" evidence="6">
    <location>
        <begin position="864"/>
        <end position="912"/>
    </location>
</feature>
<feature type="region of interest" description="Disordered" evidence="6">
    <location>
        <begin position="2877"/>
        <end position="3030"/>
    </location>
</feature>
<dbReference type="InterPro" id="IPR013087">
    <property type="entry name" value="Znf_C2H2_type"/>
</dbReference>
<name>A0ABD0XZZ2_9HEMI</name>
<feature type="region of interest" description="Disordered" evidence="6">
    <location>
        <begin position="530"/>
        <end position="562"/>
    </location>
</feature>
<feature type="compositionally biased region" description="Pro residues" evidence="6">
    <location>
        <begin position="3087"/>
        <end position="3096"/>
    </location>
</feature>
<feature type="domain" description="C2H2-type" evidence="7">
    <location>
        <begin position="2829"/>
        <end position="2857"/>
    </location>
</feature>
<feature type="compositionally biased region" description="Basic and acidic residues" evidence="6">
    <location>
        <begin position="1652"/>
        <end position="1672"/>
    </location>
</feature>